<dbReference type="AlphaFoldDB" id="A0A835AJU6"/>
<dbReference type="PANTHER" id="PTHR35832">
    <property type="entry name" value="OS12G0248400 PROTEIN-RELATED"/>
    <property type="match status" value="1"/>
</dbReference>
<dbReference type="InterPro" id="IPR056694">
    <property type="entry name" value="DUF7792"/>
</dbReference>
<proteinExistence type="predicted"/>
<feature type="domain" description="DUF7792" evidence="1">
    <location>
        <begin position="17"/>
        <end position="129"/>
    </location>
</feature>
<dbReference type="CDD" id="cd21037">
    <property type="entry name" value="MLKL_NTD"/>
    <property type="match status" value="1"/>
</dbReference>
<dbReference type="InterPro" id="IPR059179">
    <property type="entry name" value="MLKL-like_MCAfunc"/>
</dbReference>
<dbReference type="Pfam" id="PF25055">
    <property type="entry name" value="DUF7792"/>
    <property type="match status" value="1"/>
</dbReference>
<evidence type="ECO:0000313" key="3">
    <source>
        <dbReference type="Proteomes" id="UP000636709"/>
    </source>
</evidence>
<gene>
    <name evidence="2" type="ORF">HU200_058200</name>
</gene>
<dbReference type="Proteomes" id="UP000636709">
    <property type="component" value="Unassembled WGS sequence"/>
</dbReference>
<dbReference type="InterPro" id="IPR036537">
    <property type="entry name" value="Adaptor_Cbl_N_dom_sf"/>
</dbReference>
<protein>
    <recommendedName>
        <fullName evidence="1">DUF7792 domain-containing protein</fullName>
    </recommendedName>
</protein>
<sequence length="145" mass="16364">MHARRPSFTLDGRPRSLLRQIAEVALDIRKASETVLQHKQDCIEIDKRASTVSGLLSQLENTEIVEKQAMKDELTKLLWTFYSAHTLVMTCQRSGIVTMLVCSPPCKLSKQLSDLLDQLVAHVNAIIAVIVNSTLPKRYYHLGTY</sequence>
<comment type="caution">
    <text evidence="2">The sequence shown here is derived from an EMBL/GenBank/DDBJ whole genome shotgun (WGS) entry which is preliminary data.</text>
</comment>
<dbReference type="GO" id="GO:0007166">
    <property type="term" value="P:cell surface receptor signaling pathway"/>
    <property type="evidence" value="ECO:0007669"/>
    <property type="project" value="InterPro"/>
</dbReference>
<dbReference type="EMBL" id="JACEFO010002453">
    <property type="protein sequence ID" value="KAF8659740.1"/>
    <property type="molecule type" value="Genomic_DNA"/>
</dbReference>
<dbReference type="OrthoDB" id="714942at2759"/>
<keyword evidence="3" id="KW-1185">Reference proteome</keyword>
<dbReference type="PANTHER" id="PTHR35832:SF19">
    <property type="match status" value="1"/>
</dbReference>
<dbReference type="Gene3D" id="1.20.930.20">
    <property type="entry name" value="Adaptor protein Cbl, N-terminal domain"/>
    <property type="match status" value="1"/>
</dbReference>
<reference evidence="2" key="1">
    <citation type="submission" date="2020-07" db="EMBL/GenBank/DDBJ databases">
        <title>Genome sequence and genetic diversity analysis of an under-domesticated orphan crop, white fonio (Digitaria exilis).</title>
        <authorList>
            <person name="Bennetzen J.L."/>
            <person name="Chen S."/>
            <person name="Ma X."/>
            <person name="Wang X."/>
            <person name="Yssel A.E.J."/>
            <person name="Chaluvadi S.R."/>
            <person name="Johnson M."/>
            <person name="Gangashetty P."/>
            <person name="Hamidou F."/>
            <person name="Sanogo M.D."/>
            <person name="Zwaenepoel A."/>
            <person name="Wallace J."/>
            <person name="Van De Peer Y."/>
            <person name="Van Deynze A."/>
        </authorList>
    </citation>
    <scope>NUCLEOTIDE SEQUENCE</scope>
    <source>
        <tissue evidence="2">Leaves</tissue>
    </source>
</reference>
<name>A0A835AJU6_9POAL</name>
<evidence type="ECO:0000313" key="2">
    <source>
        <dbReference type="EMBL" id="KAF8659740.1"/>
    </source>
</evidence>
<evidence type="ECO:0000259" key="1">
    <source>
        <dbReference type="Pfam" id="PF25055"/>
    </source>
</evidence>
<accession>A0A835AJU6</accession>
<organism evidence="2 3">
    <name type="scientific">Digitaria exilis</name>
    <dbReference type="NCBI Taxonomy" id="1010633"/>
    <lineage>
        <taxon>Eukaryota</taxon>
        <taxon>Viridiplantae</taxon>
        <taxon>Streptophyta</taxon>
        <taxon>Embryophyta</taxon>
        <taxon>Tracheophyta</taxon>
        <taxon>Spermatophyta</taxon>
        <taxon>Magnoliopsida</taxon>
        <taxon>Liliopsida</taxon>
        <taxon>Poales</taxon>
        <taxon>Poaceae</taxon>
        <taxon>PACMAD clade</taxon>
        <taxon>Panicoideae</taxon>
        <taxon>Panicodae</taxon>
        <taxon>Paniceae</taxon>
        <taxon>Anthephorinae</taxon>
        <taxon>Digitaria</taxon>
    </lineage>
</organism>